<evidence type="ECO:0000313" key="15">
    <source>
        <dbReference type="Proteomes" id="UP000887013"/>
    </source>
</evidence>
<dbReference type="Proteomes" id="UP000887013">
    <property type="component" value="Unassembled WGS sequence"/>
</dbReference>
<reference evidence="14" key="1">
    <citation type="submission" date="2020-08" db="EMBL/GenBank/DDBJ databases">
        <title>Multicomponent nature underlies the extraordinary mechanical properties of spider dragline silk.</title>
        <authorList>
            <person name="Kono N."/>
            <person name="Nakamura H."/>
            <person name="Mori M."/>
            <person name="Yoshida Y."/>
            <person name="Ohtoshi R."/>
            <person name="Malay A.D."/>
            <person name="Moran D.A.P."/>
            <person name="Tomita M."/>
            <person name="Numata K."/>
            <person name="Arakawa K."/>
        </authorList>
    </citation>
    <scope>NUCLEOTIDE SEQUENCE</scope>
</reference>
<organism evidence="14 15">
    <name type="scientific">Nephila pilipes</name>
    <name type="common">Giant wood spider</name>
    <name type="synonym">Nephila maculata</name>
    <dbReference type="NCBI Taxonomy" id="299642"/>
    <lineage>
        <taxon>Eukaryota</taxon>
        <taxon>Metazoa</taxon>
        <taxon>Ecdysozoa</taxon>
        <taxon>Arthropoda</taxon>
        <taxon>Chelicerata</taxon>
        <taxon>Arachnida</taxon>
        <taxon>Araneae</taxon>
        <taxon>Araneomorphae</taxon>
        <taxon>Entelegynae</taxon>
        <taxon>Araneoidea</taxon>
        <taxon>Nephilidae</taxon>
        <taxon>Nephila</taxon>
    </lineage>
</organism>
<keyword evidence="5 12" id="KW-0812">Transmembrane</keyword>
<keyword evidence="10 12" id="KW-0739">Sodium transport</keyword>
<evidence type="ECO:0000256" key="3">
    <source>
        <dbReference type="ARBA" id="ARBA00022448"/>
    </source>
</evidence>
<dbReference type="Gene3D" id="2.60.470.10">
    <property type="entry name" value="Acid-sensing ion channels like domains"/>
    <property type="match status" value="1"/>
</dbReference>
<keyword evidence="6 13" id="KW-1133">Transmembrane helix</keyword>
<keyword evidence="4 12" id="KW-0894">Sodium channel</keyword>
<comment type="subcellular location">
    <subcellularLocation>
        <location evidence="1">Membrane</location>
        <topology evidence="1">Multi-pass membrane protein</topology>
    </subcellularLocation>
</comment>
<evidence type="ECO:0000256" key="11">
    <source>
        <dbReference type="ARBA" id="ARBA00023303"/>
    </source>
</evidence>
<protein>
    <submittedName>
        <fullName evidence="14">Amiloride-sensitive sodium channel subunit beta</fullName>
    </submittedName>
</protein>
<dbReference type="PRINTS" id="PR01078">
    <property type="entry name" value="AMINACHANNEL"/>
</dbReference>
<dbReference type="EMBL" id="BMAW01119727">
    <property type="protein sequence ID" value="GFT86068.1"/>
    <property type="molecule type" value="Genomic_DNA"/>
</dbReference>
<dbReference type="Gene3D" id="1.10.287.770">
    <property type="entry name" value="YojJ-like"/>
    <property type="match status" value="1"/>
</dbReference>
<accession>A0A8X6PS03</accession>
<dbReference type="AlphaFoldDB" id="A0A8X6PS03"/>
<dbReference type="PANTHER" id="PTHR11690:SF248">
    <property type="entry name" value="PICKPOCKET 17, ISOFORM A"/>
    <property type="match status" value="1"/>
</dbReference>
<dbReference type="Pfam" id="PF00858">
    <property type="entry name" value="ASC"/>
    <property type="match status" value="1"/>
</dbReference>
<evidence type="ECO:0000313" key="14">
    <source>
        <dbReference type="EMBL" id="GFT86068.1"/>
    </source>
</evidence>
<keyword evidence="15" id="KW-1185">Reference proteome</keyword>
<evidence type="ECO:0000256" key="2">
    <source>
        <dbReference type="ARBA" id="ARBA00007193"/>
    </source>
</evidence>
<sequence>MNRMKAEYEPCLASPEKCFGLGSPLGTLTLPERRNFFSCNSHLSGKQPKGVDYFTEFFDKYSELHEGHRGHFGHLLVDFIQNYSFKGKSYDKEQFKRFTNFRYGNCFTFNLHSEILTEKFNIASTGSNGGLEVILNVEHLQYLPISHTIGAKVVVHNSRENPNPEENGITVMPGYETDIQLQQTLIRRLSLPYTDGCVSYEDYNDPSKKNQRECMQACVQEYNFAKCGCTEPGFSYNLHGYSRQCDLKNYSDVCCLDNVLNQLATQGTNCNCPPPCISTKFTECVTMTTWPSGASFFRGKSNVTNEDWITLKNYRASHAKVNIFFSTFEKIVYEQKPHFLQSEMFSYLGGEFGFWIGLSLVAVFECVEVLCMLTKCVIIRCISIFQYCACKKSS</sequence>
<evidence type="ECO:0000256" key="9">
    <source>
        <dbReference type="ARBA" id="ARBA00023136"/>
    </source>
</evidence>
<evidence type="ECO:0000256" key="12">
    <source>
        <dbReference type="RuleBase" id="RU000679"/>
    </source>
</evidence>
<evidence type="ECO:0000256" key="1">
    <source>
        <dbReference type="ARBA" id="ARBA00004141"/>
    </source>
</evidence>
<gene>
    <name evidence="14" type="primary">SCNN1B</name>
    <name evidence="14" type="ORF">NPIL_249101</name>
</gene>
<keyword evidence="9 13" id="KW-0472">Membrane</keyword>
<evidence type="ECO:0000256" key="7">
    <source>
        <dbReference type="ARBA" id="ARBA00023053"/>
    </source>
</evidence>
<evidence type="ECO:0000256" key="5">
    <source>
        <dbReference type="ARBA" id="ARBA00022692"/>
    </source>
</evidence>
<comment type="caution">
    <text evidence="14">The sequence shown here is derived from an EMBL/GenBank/DDBJ whole genome shotgun (WGS) entry which is preliminary data.</text>
</comment>
<keyword evidence="3 12" id="KW-0813">Transport</keyword>
<evidence type="ECO:0000256" key="8">
    <source>
        <dbReference type="ARBA" id="ARBA00023065"/>
    </source>
</evidence>
<dbReference type="GO" id="GO:0005886">
    <property type="term" value="C:plasma membrane"/>
    <property type="evidence" value="ECO:0007669"/>
    <property type="project" value="TreeGrafter"/>
</dbReference>
<evidence type="ECO:0000256" key="10">
    <source>
        <dbReference type="ARBA" id="ARBA00023201"/>
    </source>
</evidence>
<evidence type="ECO:0000256" key="4">
    <source>
        <dbReference type="ARBA" id="ARBA00022461"/>
    </source>
</evidence>
<comment type="similarity">
    <text evidence="2 12">Belongs to the amiloride-sensitive sodium channel (TC 1.A.6) family.</text>
</comment>
<proteinExistence type="inferred from homology"/>
<keyword evidence="8 12" id="KW-0406">Ion transport</keyword>
<dbReference type="OrthoDB" id="10051479at2759"/>
<dbReference type="PANTHER" id="PTHR11690">
    <property type="entry name" value="AMILORIDE-SENSITIVE SODIUM CHANNEL-RELATED"/>
    <property type="match status" value="1"/>
</dbReference>
<evidence type="ECO:0000256" key="13">
    <source>
        <dbReference type="SAM" id="Phobius"/>
    </source>
</evidence>
<keyword evidence="7" id="KW-0915">Sodium</keyword>
<dbReference type="InterPro" id="IPR001873">
    <property type="entry name" value="ENaC"/>
</dbReference>
<keyword evidence="11 12" id="KW-0407">Ion channel</keyword>
<feature type="transmembrane region" description="Helical" evidence="13">
    <location>
        <begin position="352"/>
        <end position="373"/>
    </location>
</feature>
<name>A0A8X6PS03_NEPPI</name>
<evidence type="ECO:0000256" key="6">
    <source>
        <dbReference type="ARBA" id="ARBA00022989"/>
    </source>
</evidence>
<dbReference type="GO" id="GO:0015280">
    <property type="term" value="F:ligand-gated sodium channel activity"/>
    <property type="evidence" value="ECO:0007669"/>
    <property type="project" value="TreeGrafter"/>
</dbReference>